<comment type="caution">
    <text evidence="7">The sequence shown here is derived from an EMBL/GenBank/DDBJ whole genome shotgun (WGS) entry which is preliminary data.</text>
</comment>
<evidence type="ECO:0000313" key="8">
    <source>
        <dbReference type="Proteomes" id="UP000230161"/>
    </source>
</evidence>
<evidence type="ECO:0000259" key="6">
    <source>
        <dbReference type="PROSITE" id="PS51296"/>
    </source>
</evidence>
<protein>
    <submittedName>
        <fullName evidence="7">Glycine/D-amino acid oxidase-like deaminating enzyme</fullName>
    </submittedName>
</protein>
<dbReference type="InterPro" id="IPR006076">
    <property type="entry name" value="FAD-dep_OxRdtase"/>
</dbReference>
<dbReference type="SUPFAM" id="SSF50022">
    <property type="entry name" value="ISP domain"/>
    <property type="match status" value="1"/>
</dbReference>
<organism evidence="7 8">
    <name type="scientific">Compostimonas suwonensis</name>
    <dbReference type="NCBI Taxonomy" id="1048394"/>
    <lineage>
        <taxon>Bacteria</taxon>
        <taxon>Bacillati</taxon>
        <taxon>Actinomycetota</taxon>
        <taxon>Actinomycetes</taxon>
        <taxon>Micrococcales</taxon>
        <taxon>Microbacteriaceae</taxon>
        <taxon>Compostimonas</taxon>
    </lineage>
</organism>
<keyword evidence="4" id="KW-0411">Iron-sulfur</keyword>
<proteinExistence type="predicted"/>
<evidence type="ECO:0000256" key="3">
    <source>
        <dbReference type="ARBA" id="ARBA00023004"/>
    </source>
</evidence>
<dbReference type="GO" id="GO:0005737">
    <property type="term" value="C:cytoplasm"/>
    <property type="evidence" value="ECO:0007669"/>
    <property type="project" value="TreeGrafter"/>
</dbReference>
<evidence type="ECO:0000313" key="7">
    <source>
        <dbReference type="EMBL" id="PJJ65573.1"/>
    </source>
</evidence>
<dbReference type="Pfam" id="PF01266">
    <property type="entry name" value="DAO"/>
    <property type="match status" value="1"/>
</dbReference>
<keyword evidence="2" id="KW-0479">Metal-binding</keyword>
<reference evidence="7 8" key="1">
    <citation type="submission" date="2017-11" db="EMBL/GenBank/DDBJ databases">
        <title>Genomic Encyclopedia of Archaeal and Bacterial Type Strains, Phase II (KMG-II): From Individual Species to Whole Genera.</title>
        <authorList>
            <person name="Goeker M."/>
        </authorList>
    </citation>
    <scope>NUCLEOTIDE SEQUENCE [LARGE SCALE GENOMIC DNA]</scope>
    <source>
        <strain evidence="7 8">DSM 25625</strain>
    </source>
</reference>
<dbReference type="OrthoDB" id="9767869at2"/>
<evidence type="ECO:0000256" key="5">
    <source>
        <dbReference type="ARBA" id="ARBA00023157"/>
    </source>
</evidence>
<name>A0A2M9C4W9_9MICO</name>
<evidence type="ECO:0000256" key="4">
    <source>
        <dbReference type="ARBA" id="ARBA00023014"/>
    </source>
</evidence>
<evidence type="ECO:0000256" key="1">
    <source>
        <dbReference type="ARBA" id="ARBA00022714"/>
    </source>
</evidence>
<dbReference type="PRINTS" id="PR00162">
    <property type="entry name" value="RIESKE"/>
</dbReference>
<dbReference type="InterPro" id="IPR017941">
    <property type="entry name" value="Rieske_2Fe-2S"/>
</dbReference>
<feature type="domain" description="Rieske" evidence="6">
    <location>
        <begin position="420"/>
        <end position="503"/>
    </location>
</feature>
<keyword evidence="5" id="KW-1015">Disulfide bond</keyword>
<dbReference type="Gene3D" id="3.30.9.10">
    <property type="entry name" value="D-Amino Acid Oxidase, subunit A, domain 2"/>
    <property type="match status" value="1"/>
</dbReference>
<dbReference type="PANTHER" id="PTHR13847">
    <property type="entry name" value="SARCOSINE DEHYDROGENASE-RELATED"/>
    <property type="match status" value="1"/>
</dbReference>
<dbReference type="PROSITE" id="PS51296">
    <property type="entry name" value="RIESKE"/>
    <property type="match status" value="1"/>
</dbReference>
<dbReference type="Gene3D" id="2.102.10.10">
    <property type="entry name" value="Rieske [2Fe-2S] iron-sulphur domain"/>
    <property type="match status" value="1"/>
</dbReference>
<dbReference type="SUPFAM" id="SSF51905">
    <property type="entry name" value="FAD/NAD(P)-binding domain"/>
    <property type="match status" value="1"/>
</dbReference>
<dbReference type="GO" id="GO:0016705">
    <property type="term" value="F:oxidoreductase activity, acting on paired donors, with incorporation or reduction of molecular oxygen"/>
    <property type="evidence" value="ECO:0007669"/>
    <property type="project" value="UniProtKB-ARBA"/>
</dbReference>
<keyword evidence="1" id="KW-0001">2Fe-2S</keyword>
<keyword evidence="8" id="KW-1185">Reference proteome</keyword>
<accession>A0A2M9C4W9</accession>
<dbReference type="EMBL" id="PGFB01000001">
    <property type="protein sequence ID" value="PJJ65573.1"/>
    <property type="molecule type" value="Genomic_DNA"/>
</dbReference>
<dbReference type="InterPro" id="IPR036922">
    <property type="entry name" value="Rieske_2Fe-2S_sf"/>
</dbReference>
<dbReference type="AlphaFoldDB" id="A0A2M9C4W9"/>
<dbReference type="Pfam" id="PF00355">
    <property type="entry name" value="Rieske"/>
    <property type="match status" value="1"/>
</dbReference>
<dbReference type="Proteomes" id="UP000230161">
    <property type="component" value="Unassembled WGS sequence"/>
</dbReference>
<dbReference type="GO" id="GO:0051537">
    <property type="term" value="F:2 iron, 2 sulfur cluster binding"/>
    <property type="evidence" value="ECO:0007669"/>
    <property type="project" value="UniProtKB-KW"/>
</dbReference>
<dbReference type="InterPro" id="IPR036188">
    <property type="entry name" value="FAD/NAD-bd_sf"/>
</dbReference>
<keyword evidence="3" id="KW-0408">Iron</keyword>
<sequence length="503" mass="52793">MQSIWLRHERPTRATPFAEGQSYDDVVVGAGITGLSTALMLAERGRKVAVLEARAVAAATTGNSTGKLSLLQGTRLSTIARDHPRGLVSAYVDANRDGLEWLTAFCELDSVPIQFRDAVTYAETAEGVSAVDAEFEAAFQAGLPVTRQDDAGLPFPTRAAVRLAGQAQIDPAEVADALAARFVAEGGVLHEGVRVTGVHAGHGGSATSAGSACVVRTSEGELHAGDVVLATGTPILDRGLYFAKLTAHRSYALAYPVESRLFDDMGLSTDAMTVSLRQLEAEGEEFVLVGGNGHEVGRSQPTSERIAELDSWARSHLAVGAPAFVWSAQDYESANLVPFAGKLPRGRGHVYLATGFAKWGLTNGVAAALRISAEILGDPPRAWVRTIGTRLTLPSDLGRGIGANAAVGMWAARGWWRAITAGGSPERPPEGEARVVTHAGRPTAVSTIGGRSCAVDAVCPHLGGIVAWNDAESSWDCPLHGSRFAADGELLEGPATRGLTRLR</sequence>
<dbReference type="RefSeq" id="WP_100343446.1">
    <property type="nucleotide sequence ID" value="NZ_PGFB01000001.1"/>
</dbReference>
<dbReference type="GO" id="GO:0004497">
    <property type="term" value="F:monooxygenase activity"/>
    <property type="evidence" value="ECO:0007669"/>
    <property type="project" value="UniProtKB-ARBA"/>
</dbReference>
<dbReference type="InterPro" id="IPR005805">
    <property type="entry name" value="Rieske_Fe-S_prot_C"/>
</dbReference>
<evidence type="ECO:0000256" key="2">
    <source>
        <dbReference type="ARBA" id="ARBA00022723"/>
    </source>
</evidence>
<dbReference type="GO" id="GO:0016020">
    <property type="term" value="C:membrane"/>
    <property type="evidence" value="ECO:0007669"/>
    <property type="project" value="InterPro"/>
</dbReference>
<gene>
    <name evidence="7" type="ORF">CLV54_0606</name>
</gene>
<dbReference type="GO" id="GO:0046872">
    <property type="term" value="F:metal ion binding"/>
    <property type="evidence" value="ECO:0007669"/>
    <property type="project" value="UniProtKB-KW"/>
</dbReference>
<dbReference type="Gene3D" id="3.50.50.60">
    <property type="entry name" value="FAD/NAD(P)-binding domain"/>
    <property type="match status" value="1"/>
</dbReference>
<dbReference type="PANTHER" id="PTHR13847:SF274">
    <property type="entry name" value="RIESKE 2FE-2S IRON-SULFUR PROTEIN YHFW-RELATED"/>
    <property type="match status" value="1"/>
</dbReference>